<keyword evidence="2" id="KW-1185">Reference proteome</keyword>
<proteinExistence type="predicted"/>
<dbReference type="EMBL" id="JABELV010000106">
    <property type="protein sequence ID" value="KAG7530886.1"/>
    <property type="molecule type" value="Genomic_DNA"/>
</dbReference>
<evidence type="ECO:0000313" key="2">
    <source>
        <dbReference type="Proteomes" id="UP000812966"/>
    </source>
</evidence>
<gene>
    <name evidence="1" type="ORF">FFLO_04749</name>
</gene>
<evidence type="ECO:0000313" key="1">
    <source>
        <dbReference type="EMBL" id="KAG7530886.1"/>
    </source>
</evidence>
<reference evidence="1" key="1">
    <citation type="submission" date="2020-04" db="EMBL/GenBank/DDBJ databases">
        <title>Analysis of mating type loci in Filobasidium floriforme.</title>
        <authorList>
            <person name="Nowrousian M."/>
        </authorList>
    </citation>
    <scope>NUCLEOTIDE SEQUENCE</scope>
    <source>
        <strain evidence="1">CBS 6242</strain>
    </source>
</reference>
<comment type="caution">
    <text evidence="1">The sequence shown here is derived from an EMBL/GenBank/DDBJ whole genome shotgun (WGS) entry which is preliminary data.</text>
</comment>
<sequence>MSQRLLREREKHLVTYGFHRNRSTVFLDAVLLRHTQATSNVMCYIGKQHMRLPIVLDGYYRDLSPKQLHESREVCEVQRNDDWYQLAGAMRMDRRSSTATLDYLLLIKLYDRFFKCPFI</sequence>
<organism evidence="1 2">
    <name type="scientific">Filobasidium floriforme</name>
    <dbReference type="NCBI Taxonomy" id="5210"/>
    <lineage>
        <taxon>Eukaryota</taxon>
        <taxon>Fungi</taxon>
        <taxon>Dikarya</taxon>
        <taxon>Basidiomycota</taxon>
        <taxon>Agaricomycotina</taxon>
        <taxon>Tremellomycetes</taxon>
        <taxon>Filobasidiales</taxon>
        <taxon>Filobasidiaceae</taxon>
        <taxon>Filobasidium</taxon>
    </lineage>
</organism>
<accession>A0A8K0JI59</accession>
<dbReference type="Proteomes" id="UP000812966">
    <property type="component" value="Unassembled WGS sequence"/>
</dbReference>
<dbReference type="AlphaFoldDB" id="A0A8K0JI59"/>
<name>A0A8K0JI59_9TREE</name>
<protein>
    <submittedName>
        <fullName evidence="1">Uncharacterized protein</fullName>
    </submittedName>
</protein>